<gene>
    <name evidence="4" type="ORF">AFI02nite_39520</name>
    <name evidence="5" type="ORF">GNP88_19065</name>
</gene>
<feature type="domain" description="Big-1" evidence="3">
    <location>
        <begin position="565"/>
        <end position="663"/>
    </location>
</feature>
<protein>
    <recommendedName>
        <fullName evidence="3">Big-1 domain-containing protein</fullName>
    </recommendedName>
</protein>
<evidence type="ECO:0000256" key="1">
    <source>
        <dbReference type="ARBA" id="ARBA00010116"/>
    </source>
</evidence>
<evidence type="ECO:0000313" key="5">
    <source>
        <dbReference type="EMBL" id="MUK51218.1"/>
    </source>
</evidence>
<dbReference type="EMBL" id="WOBN01000040">
    <property type="protein sequence ID" value="MUK51218.1"/>
    <property type="molecule type" value="Genomic_DNA"/>
</dbReference>
<dbReference type="InterPro" id="IPR003344">
    <property type="entry name" value="Big_1_dom"/>
</dbReference>
<dbReference type="RefSeq" id="WP_146866547.1">
    <property type="nucleotide sequence ID" value="NZ_BJTZ01000047.1"/>
</dbReference>
<dbReference type="InterPro" id="IPR013783">
    <property type="entry name" value="Ig-like_fold"/>
</dbReference>
<feature type="signal peptide" evidence="2">
    <location>
        <begin position="1"/>
        <end position="23"/>
    </location>
</feature>
<dbReference type="AlphaFoldDB" id="A0A510UN78"/>
<proteinExistence type="inferred from homology"/>
<comment type="caution">
    <text evidence="4">The sequence shown here is derived from an EMBL/GenBank/DDBJ whole genome shotgun (WGS) entry which is preliminary data.</text>
</comment>
<feature type="chain" id="PRO_5033464633" description="Big-1 domain-containing protein" evidence="2">
    <location>
        <begin position="24"/>
        <end position="678"/>
    </location>
</feature>
<dbReference type="EMBL" id="BJTZ01000047">
    <property type="protein sequence ID" value="GEK15916.1"/>
    <property type="molecule type" value="Genomic_DNA"/>
</dbReference>
<evidence type="ECO:0000313" key="6">
    <source>
        <dbReference type="Proteomes" id="UP000321787"/>
    </source>
</evidence>
<dbReference type="Proteomes" id="UP000321787">
    <property type="component" value="Unassembled WGS sequence"/>
</dbReference>
<evidence type="ECO:0000259" key="3">
    <source>
        <dbReference type="Pfam" id="PF02369"/>
    </source>
</evidence>
<dbReference type="Pfam" id="PF02369">
    <property type="entry name" value="Big_1"/>
    <property type="match status" value="1"/>
</dbReference>
<reference evidence="4 6" key="1">
    <citation type="submission" date="2019-07" db="EMBL/GenBank/DDBJ databases">
        <title>Whole genome shotgun sequence of Aliivibrio fischeri NBRC 101058.</title>
        <authorList>
            <person name="Hosoyama A."/>
            <person name="Uohara A."/>
            <person name="Ohji S."/>
            <person name="Ichikawa N."/>
        </authorList>
    </citation>
    <scope>NUCLEOTIDE SEQUENCE [LARGE SCALE GENOMIC DNA]</scope>
    <source>
        <strain evidence="4 6">NBRC 101058</strain>
    </source>
</reference>
<dbReference type="Proteomes" id="UP000448038">
    <property type="component" value="Unassembled WGS sequence"/>
</dbReference>
<sequence>MSQFSFHCVIVAGLAVALSGCGAEGDDNTSSPPLTEILPIVAMDGFSVAAPNKTTHIDLAPYVRGGQATLTSVRYDGSSEKCLVPIKNGLGFDVKTQSGALCDYQFTVSNTQANDYASMKVFSTLAINPILPPLSYAMVLNGENVTFNLPKLLGDDWPTGYSLDVTSVAIQGSEDNLGSVVMSENIIIYTGPNFSGWNRIIYTLTNAVRPNENILGSIYITVSESVNQPPLISKPKYNYNVENSNVVVLTGNIIDINLASFITDPDGQEWQLIVVQSYTATAVPKNPNSITNKNILFSAGTEGEHIISYVLADHFGGYSIGLIQVTVSSKEQSATWNTLNVSNTTYTAPLRYSDGEDTGFSVTPLWDNQVKNTIAGYNVNSAKAYCGTVGTIPTVSEMIALRNTHYTVPTTTGELNKWPAAKPYLVRSDENTVYLGYSIATGATVENRFDRYYLTCIENPNLDIMMLSRQVVADNKVVTIAEITKAPNTNVVLSRVVMGQPNDLTEMDVNIRTTGSGNKLMVTTQSLKSGVYRFKVTNTADAMDTVSSPLITYHADVNTARLAYLKVDINNAKANNVEFNKLTVTILDVNSNPVPNQQVIVVLTEEGVEANTSSLVNSQSSLFTNTNGQVSILVRNSEAETVDVTINYSSAVGNSGMSANITFDSVSQILDEGVEAVE</sequence>
<dbReference type="InterPro" id="IPR008964">
    <property type="entry name" value="Invasin/intimin_cell_adhesion"/>
</dbReference>
<reference evidence="5 7" key="2">
    <citation type="submission" date="2019-11" db="EMBL/GenBank/DDBJ databases">
        <title>Using colonization assays and comparative genomics to discover symbiosis behaviors and factors in Vibrio fischeri.</title>
        <authorList>
            <person name="Bongrand C."/>
            <person name="Moriano-Gutierrez S."/>
            <person name="Arevalo P."/>
            <person name="Mcfall-Ngai M."/>
            <person name="Visick K."/>
            <person name="Polz M.F."/>
            <person name="Ruby E.G."/>
        </authorList>
    </citation>
    <scope>NUCLEOTIDE SEQUENCE [LARGE SCALE GENOMIC DNA]</scope>
    <source>
        <strain evidence="7">emors.4.1</strain>
        <strain evidence="5">Emors.4.1</strain>
    </source>
</reference>
<evidence type="ECO:0000313" key="7">
    <source>
        <dbReference type="Proteomes" id="UP000448038"/>
    </source>
</evidence>
<dbReference type="SUPFAM" id="SSF49373">
    <property type="entry name" value="Invasin/intimin cell-adhesion fragments"/>
    <property type="match status" value="1"/>
</dbReference>
<comment type="similarity">
    <text evidence="1">Belongs to the intimin/invasin family.</text>
</comment>
<accession>A0A510UN78</accession>
<evidence type="ECO:0000313" key="4">
    <source>
        <dbReference type="EMBL" id="GEK15916.1"/>
    </source>
</evidence>
<dbReference type="Gene3D" id="2.60.40.10">
    <property type="entry name" value="Immunoglobulins"/>
    <property type="match status" value="1"/>
</dbReference>
<evidence type="ECO:0000256" key="2">
    <source>
        <dbReference type="SAM" id="SignalP"/>
    </source>
</evidence>
<name>A0A510UN78_ALIFS</name>
<keyword evidence="2" id="KW-0732">Signal</keyword>
<organism evidence="4 6">
    <name type="scientific">Aliivibrio fischeri</name>
    <name type="common">Vibrio fischeri</name>
    <dbReference type="NCBI Taxonomy" id="668"/>
    <lineage>
        <taxon>Bacteria</taxon>
        <taxon>Pseudomonadati</taxon>
        <taxon>Pseudomonadota</taxon>
        <taxon>Gammaproteobacteria</taxon>
        <taxon>Vibrionales</taxon>
        <taxon>Vibrionaceae</taxon>
        <taxon>Aliivibrio</taxon>
    </lineage>
</organism>